<proteinExistence type="inferred from homology"/>
<dbReference type="SMART" id="SM00233">
    <property type="entry name" value="PH"/>
    <property type="match status" value="1"/>
</dbReference>
<dbReference type="CDD" id="cd01203">
    <property type="entry name" value="PTB_DOK1_DOK2_DOK3"/>
    <property type="match status" value="1"/>
</dbReference>
<dbReference type="PROSITE" id="PS50003">
    <property type="entry name" value="PH_DOMAIN"/>
    <property type="match status" value="1"/>
</dbReference>
<dbReference type="RefSeq" id="XP_030057839.1">
    <property type="nucleotide sequence ID" value="XM_030201979.1"/>
</dbReference>
<feature type="domain" description="PH" evidence="4">
    <location>
        <begin position="3"/>
        <end position="113"/>
    </location>
</feature>
<organism evidence="6 7">
    <name type="scientific">Microcaecilia unicolor</name>
    <dbReference type="NCBI Taxonomy" id="1415580"/>
    <lineage>
        <taxon>Eukaryota</taxon>
        <taxon>Metazoa</taxon>
        <taxon>Chordata</taxon>
        <taxon>Craniata</taxon>
        <taxon>Vertebrata</taxon>
        <taxon>Euteleostomi</taxon>
        <taxon>Amphibia</taxon>
        <taxon>Gymnophiona</taxon>
        <taxon>Siphonopidae</taxon>
        <taxon>Microcaecilia</taxon>
    </lineage>
</organism>
<dbReference type="InParanoid" id="A0A6P7Y510"/>
<dbReference type="InterPro" id="IPR002404">
    <property type="entry name" value="IRS_PTB"/>
</dbReference>
<dbReference type="AlphaFoldDB" id="A0A6P7Y510"/>
<dbReference type="KEGG" id="muo:115469389"/>
<dbReference type="GO" id="GO:0007265">
    <property type="term" value="P:Ras protein signal transduction"/>
    <property type="evidence" value="ECO:0007669"/>
    <property type="project" value="TreeGrafter"/>
</dbReference>
<dbReference type="PANTHER" id="PTHR21258:SF14">
    <property type="entry name" value="DOCKING PROTEIN 2"/>
    <property type="match status" value="1"/>
</dbReference>
<evidence type="ECO:0000256" key="1">
    <source>
        <dbReference type="ARBA" id="ARBA00010955"/>
    </source>
</evidence>
<dbReference type="Pfam" id="PF02174">
    <property type="entry name" value="IRS"/>
    <property type="match status" value="1"/>
</dbReference>
<evidence type="ECO:0000259" key="4">
    <source>
        <dbReference type="PROSITE" id="PS50003"/>
    </source>
</evidence>
<dbReference type="Gene3D" id="2.30.29.30">
    <property type="entry name" value="Pleckstrin-homology domain (PH domain)/Phosphotyrosine-binding domain (PTB)"/>
    <property type="match status" value="2"/>
</dbReference>
<dbReference type="PROSITE" id="PS51064">
    <property type="entry name" value="IRS_PTB"/>
    <property type="match status" value="1"/>
</dbReference>
<evidence type="ECO:0000313" key="6">
    <source>
        <dbReference type="Proteomes" id="UP000515156"/>
    </source>
</evidence>
<dbReference type="InterPro" id="IPR050996">
    <property type="entry name" value="Docking_Protein_DOK"/>
</dbReference>
<dbReference type="Proteomes" id="UP000515156">
    <property type="component" value="Chromosome 4"/>
</dbReference>
<dbReference type="OrthoDB" id="6020914at2759"/>
<dbReference type="FunCoup" id="A0A6P7Y510">
    <property type="interactions" value="780"/>
</dbReference>
<dbReference type="InterPro" id="IPR037751">
    <property type="entry name" value="Dok1/2/3_PTB"/>
</dbReference>
<evidence type="ECO:0000259" key="5">
    <source>
        <dbReference type="PROSITE" id="PS51064"/>
    </source>
</evidence>
<feature type="domain" description="IRS-type PTB" evidence="5">
    <location>
        <begin position="145"/>
        <end position="249"/>
    </location>
</feature>
<feature type="region of interest" description="Disordered" evidence="3">
    <location>
        <begin position="250"/>
        <end position="286"/>
    </location>
</feature>
<gene>
    <name evidence="7" type="primary">DOK2</name>
</gene>
<dbReference type="InterPro" id="IPR011993">
    <property type="entry name" value="PH-like_dom_sf"/>
</dbReference>
<accession>A0A6P7Y510</accession>
<dbReference type="GO" id="GO:0043410">
    <property type="term" value="P:positive regulation of MAPK cascade"/>
    <property type="evidence" value="ECO:0007669"/>
    <property type="project" value="TreeGrafter"/>
</dbReference>
<feature type="compositionally biased region" description="Basic and acidic residues" evidence="3">
    <location>
        <begin position="267"/>
        <end position="276"/>
    </location>
</feature>
<dbReference type="SMART" id="SM00310">
    <property type="entry name" value="PTBI"/>
    <property type="match status" value="1"/>
</dbReference>
<keyword evidence="6" id="KW-1185">Reference proteome</keyword>
<name>A0A6P7Y510_9AMPH</name>
<keyword evidence="2" id="KW-0597">Phosphoprotein</keyword>
<dbReference type="Pfam" id="PF00169">
    <property type="entry name" value="PH"/>
    <property type="match status" value="1"/>
</dbReference>
<reference evidence="7" key="1">
    <citation type="submission" date="2025-08" db="UniProtKB">
        <authorList>
            <consortium name="RefSeq"/>
        </authorList>
    </citation>
    <scope>IDENTIFICATION</scope>
</reference>
<dbReference type="SUPFAM" id="SSF50729">
    <property type="entry name" value="PH domain-like"/>
    <property type="match status" value="2"/>
</dbReference>
<dbReference type="SMART" id="SM01244">
    <property type="entry name" value="IRS"/>
    <property type="match status" value="1"/>
</dbReference>
<evidence type="ECO:0000313" key="7">
    <source>
        <dbReference type="RefSeq" id="XP_030057839.1"/>
    </source>
</evidence>
<evidence type="ECO:0000256" key="2">
    <source>
        <dbReference type="ARBA" id="ARBA00022553"/>
    </source>
</evidence>
<dbReference type="GO" id="GO:0007169">
    <property type="term" value="P:cell surface receptor protein tyrosine kinase signaling pathway"/>
    <property type="evidence" value="ECO:0007669"/>
    <property type="project" value="TreeGrafter"/>
</dbReference>
<dbReference type="PANTHER" id="PTHR21258">
    <property type="entry name" value="DOCKING PROTEIN RELATED"/>
    <property type="match status" value="1"/>
</dbReference>
<protein>
    <submittedName>
        <fullName evidence="7">Docking protein 2</fullName>
    </submittedName>
</protein>
<dbReference type="InterPro" id="IPR001849">
    <property type="entry name" value="PH_domain"/>
</dbReference>
<sequence>MEDIVKQGLLILQQQHKFGKKWKKYWAILYKESSCSIARLELFDGSSPPEKVKKQDKKRIKMSDCVFVAEASGESSPKDTSPFLLETTDKLYLFAAETPEQAGWISSLCDLAFPRQDWKGRGKDVLPSSSLSMEDNTLYCASIHVMKEFNVTVRKTEASERCGFWGPYILKTEAEALQLHEMNSGEICGMWPYIFLRRFGRDKVTFSFEAGRRCASGEGNFEFETRQGNEIFLAIESTIEAQRCSGREQPLHDTYSTVGTPGTIGEEGTKEAKEKSSTSNWQEAPGGKILHPAGTRCLSLESNLEGKMASLFNSCPVSSAQTLPPRGKVLQTQDIKCLYSEPQLPLPRNSKGSMKKTMTQDQEAYLAESEYAVPFDTIAQSLMSTSFVSFLCGQEDHQLAPKPSACSFLSPDVLYDSIDEHLNKRQQLPTGPKKTEHIYDVPEGVAGHMVYNEPEDVRSEAWKLQAINQETAGHEYPYNSELDDYAVPKRDTENIHPKKKVTKQGRKEEQGDRGWLVDREYDNVVLQCSKKKIG</sequence>
<comment type="similarity">
    <text evidence="1">Belongs to the DOK family. Type A subfamily.</text>
</comment>
<dbReference type="CTD" id="9046"/>
<dbReference type="GeneID" id="115469389"/>
<dbReference type="GO" id="GO:0005737">
    <property type="term" value="C:cytoplasm"/>
    <property type="evidence" value="ECO:0007669"/>
    <property type="project" value="TreeGrafter"/>
</dbReference>
<evidence type="ECO:0000256" key="3">
    <source>
        <dbReference type="SAM" id="MobiDB-lite"/>
    </source>
</evidence>